<protein>
    <recommendedName>
        <fullName evidence="4">Glycoside hydrolase</fullName>
    </recommendedName>
</protein>
<accession>A0A7R7XH06</accession>
<dbReference type="EMBL" id="AP024444">
    <property type="protein sequence ID" value="BCS21182.1"/>
    <property type="molecule type" value="Genomic_DNA"/>
</dbReference>
<gene>
    <name evidence="2" type="ORF">APUU_21614S</name>
</gene>
<dbReference type="InterPro" id="IPR005197">
    <property type="entry name" value="Glyco_hydro_71"/>
</dbReference>
<dbReference type="RefSeq" id="XP_041553376.1">
    <property type="nucleotide sequence ID" value="XM_041700387.1"/>
</dbReference>
<keyword evidence="3" id="KW-1185">Reference proteome</keyword>
<dbReference type="OrthoDB" id="1046782at2759"/>
<dbReference type="PANTHER" id="PTHR43173:SF33">
    <property type="entry name" value="ASCUS WALL ENDO-1,3-ALPHA-GLUCANASE-RELATED"/>
    <property type="match status" value="1"/>
</dbReference>
<dbReference type="KEGG" id="apuu:APUU_21614S"/>
<proteinExistence type="predicted"/>
<reference evidence="2" key="2">
    <citation type="submission" date="2021-02" db="EMBL/GenBank/DDBJ databases">
        <title>Aspergillus puulaauensis MK2 genome sequence.</title>
        <authorList>
            <person name="Futagami T."/>
            <person name="Mori K."/>
            <person name="Kadooka C."/>
            <person name="Tanaka T."/>
        </authorList>
    </citation>
    <scope>NUCLEOTIDE SEQUENCE</scope>
    <source>
        <strain evidence="2">MK2</strain>
    </source>
</reference>
<evidence type="ECO:0008006" key="4">
    <source>
        <dbReference type="Google" id="ProtNLM"/>
    </source>
</evidence>
<organism evidence="2 3">
    <name type="scientific">Aspergillus puulaauensis</name>
    <dbReference type="NCBI Taxonomy" id="1220207"/>
    <lineage>
        <taxon>Eukaryota</taxon>
        <taxon>Fungi</taxon>
        <taxon>Dikarya</taxon>
        <taxon>Ascomycota</taxon>
        <taxon>Pezizomycotina</taxon>
        <taxon>Eurotiomycetes</taxon>
        <taxon>Eurotiomycetidae</taxon>
        <taxon>Eurotiales</taxon>
        <taxon>Aspergillaceae</taxon>
        <taxon>Aspergillus</taxon>
    </lineage>
</organism>
<reference evidence="2" key="1">
    <citation type="submission" date="2021-01" db="EMBL/GenBank/DDBJ databases">
        <authorList>
            <consortium name="Aspergillus puulaauensis MK2 genome sequencing consortium"/>
            <person name="Kazuki M."/>
            <person name="Futagami T."/>
        </authorList>
    </citation>
    <scope>NUCLEOTIDE SEQUENCE</scope>
    <source>
        <strain evidence="2">MK2</strain>
    </source>
</reference>
<feature type="signal peptide" evidence="1">
    <location>
        <begin position="1"/>
        <end position="24"/>
    </location>
</feature>
<dbReference type="InterPro" id="IPR051130">
    <property type="entry name" value="Mito_struct-func_regulator"/>
</dbReference>
<dbReference type="CDD" id="cd11577">
    <property type="entry name" value="GH71"/>
    <property type="match status" value="1"/>
</dbReference>
<dbReference type="Proteomes" id="UP000654913">
    <property type="component" value="Chromosome 2"/>
</dbReference>
<dbReference type="Gene3D" id="3.20.20.80">
    <property type="entry name" value="Glycosidases"/>
    <property type="match status" value="1"/>
</dbReference>
<dbReference type="PANTHER" id="PTHR43173">
    <property type="entry name" value="ABC1 FAMILY PROTEIN"/>
    <property type="match status" value="1"/>
</dbReference>
<dbReference type="GeneID" id="64971187"/>
<evidence type="ECO:0000256" key="1">
    <source>
        <dbReference type="SAM" id="SignalP"/>
    </source>
</evidence>
<sequence length="491" mass="54199">MSFILLWALPIFLSLLTIPQCIQAKAVFAHFMVANTANYTISDWESDISLAKASSIDAFALNSGFGANHTAKALKDAFAVAKQQNFKLFFSLDYSGNGNWPKDQAVKLLSNYTGHDAYYRHEDGRALVSTFEGFQAAGDWGDIKKEVGKNVGNDKCCFFIPEWASAGLAKASRVSATDGLMSWDAWPYGNTEMNTTEDKQYMDVLKKEGKSYIMPVSPWFYTNLRQFHKNWVWQGDELWTQRWKQVVEVQPEYVEILTWNDYGESHYIGPVREKAVGVLESAGAPFDYVSGMPHDGWRAMLPYWITQYKAGGGQTAREGGEIGEEVLSAWYRVSAASACGDGKTVGNSKSQDQTLLKPAEILQDKVFYSALLEGRADVKVSIGGENRTAEWTDVPEGGRGVYTGSIPFDKHTGEVVVTLTRNGDFLAQMKGKDIQDSCPGNLTNWNAWVGNATAVKTNRAPGADGDDSAGVSLHTSLWLLVFSLLNVSLLI</sequence>
<dbReference type="Pfam" id="PF03659">
    <property type="entry name" value="Glyco_hydro_71"/>
    <property type="match status" value="1"/>
</dbReference>
<dbReference type="AlphaFoldDB" id="A0A7R7XH06"/>
<evidence type="ECO:0000313" key="2">
    <source>
        <dbReference type="EMBL" id="BCS21182.1"/>
    </source>
</evidence>
<keyword evidence="1" id="KW-0732">Signal</keyword>
<evidence type="ECO:0000313" key="3">
    <source>
        <dbReference type="Proteomes" id="UP000654913"/>
    </source>
</evidence>
<dbReference type="GO" id="GO:0051118">
    <property type="term" value="F:glucan endo-1,3-alpha-glucosidase activity"/>
    <property type="evidence" value="ECO:0007669"/>
    <property type="project" value="InterPro"/>
</dbReference>
<name>A0A7R7XH06_9EURO</name>
<feature type="chain" id="PRO_5031469617" description="Glycoside hydrolase" evidence="1">
    <location>
        <begin position="25"/>
        <end position="491"/>
    </location>
</feature>